<dbReference type="STRING" id="27342.A0A0H2R102"/>
<accession>A0A0H2R102</accession>
<proteinExistence type="predicted"/>
<name>A0A0H2R102_9AGAM</name>
<dbReference type="InParanoid" id="A0A0H2R102"/>
<protein>
    <recommendedName>
        <fullName evidence="3">Nucleic acid-binding protein</fullName>
    </recommendedName>
</protein>
<dbReference type="OrthoDB" id="2570580at2759"/>
<dbReference type="EMBL" id="KQ086397">
    <property type="protein sequence ID" value="KLO04947.1"/>
    <property type="molecule type" value="Genomic_DNA"/>
</dbReference>
<gene>
    <name evidence="1" type="ORF">SCHPADRAFT_840002</name>
</gene>
<dbReference type="Proteomes" id="UP000053477">
    <property type="component" value="Unassembled WGS sequence"/>
</dbReference>
<reference evidence="1 2" key="1">
    <citation type="submission" date="2015-04" db="EMBL/GenBank/DDBJ databases">
        <title>Complete genome sequence of Schizopora paradoxa KUC8140, a cosmopolitan wood degrader in East Asia.</title>
        <authorList>
            <consortium name="DOE Joint Genome Institute"/>
            <person name="Min B."/>
            <person name="Park H."/>
            <person name="Jang Y."/>
            <person name="Kim J.-J."/>
            <person name="Kim K.H."/>
            <person name="Pangilinan J."/>
            <person name="Lipzen A."/>
            <person name="Riley R."/>
            <person name="Grigoriev I.V."/>
            <person name="Spatafora J.W."/>
            <person name="Choi I.-G."/>
        </authorList>
    </citation>
    <scope>NUCLEOTIDE SEQUENCE [LARGE SCALE GENOMIC DNA]</scope>
    <source>
        <strain evidence="1 2">KUC8140</strain>
    </source>
</reference>
<sequence length="376" mass="41661">MSTTHYKVFLPAPTYAEIRAELQTPQSSRVKRQWEVLEYSSAKSVSNPISRTDTEIVDAQITTGDAFQSREWVLPPGTLEAVGSRISDLYKNVIFGDDDEEDDEFIRSRQFEDFTTSAFESRLQGVRDDGSLISWPPSDPQHKPYESQALGSKYTSRNFSKFETQETQSFDHASTSSIAAFPTFTINLNAISTISSLAILRPTESKKVNLLVVVMEVEGPESIRIKKGKDAGKEIGLLKLIVSDGDDEGSFCKITAWRETADDWGGVMPDPSLRRTSSDNEAINRGDVVYFENILANFTQPLPSSSAVGKRADPVLSFTASPHLQSRCTICYRTLPIIASDHRYRPDLRLAASDPGVKRVAKIASWFSNIAGIDAS</sequence>
<evidence type="ECO:0008006" key="3">
    <source>
        <dbReference type="Google" id="ProtNLM"/>
    </source>
</evidence>
<keyword evidence="2" id="KW-1185">Reference proteome</keyword>
<dbReference type="AlphaFoldDB" id="A0A0H2R102"/>
<evidence type="ECO:0000313" key="2">
    <source>
        <dbReference type="Proteomes" id="UP000053477"/>
    </source>
</evidence>
<evidence type="ECO:0000313" key="1">
    <source>
        <dbReference type="EMBL" id="KLO04947.1"/>
    </source>
</evidence>
<organism evidence="1 2">
    <name type="scientific">Schizopora paradoxa</name>
    <dbReference type="NCBI Taxonomy" id="27342"/>
    <lineage>
        <taxon>Eukaryota</taxon>
        <taxon>Fungi</taxon>
        <taxon>Dikarya</taxon>
        <taxon>Basidiomycota</taxon>
        <taxon>Agaricomycotina</taxon>
        <taxon>Agaricomycetes</taxon>
        <taxon>Hymenochaetales</taxon>
        <taxon>Schizoporaceae</taxon>
        <taxon>Schizopora</taxon>
    </lineage>
</organism>